<accession>U2TJH2</accession>
<dbReference type="Gene3D" id="2.30.30.140">
    <property type="match status" value="1"/>
</dbReference>
<evidence type="ECO:0000313" key="3">
    <source>
        <dbReference type="Proteomes" id="UP000016638"/>
    </source>
</evidence>
<dbReference type="OrthoDB" id="9806017at2"/>
<dbReference type="PANTHER" id="PTHR35177:SF2">
    <property type="entry name" value="HYDROGENASE MATURATION FACTOR HYBG"/>
    <property type="match status" value="1"/>
</dbReference>
<reference evidence="2 3" key="1">
    <citation type="submission" date="2013-08" db="EMBL/GenBank/DDBJ databases">
        <authorList>
            <person name="Durkin A.S."/>
            <person name="Haft D.R."/>
            <person name="McCorrison J."/>
            <person name="Torralba M."/>
            <person name="Gillis M."/>
            <person name="Haft D.H."/>
            <person name="Methe B."/>
            <person name="Sutton G."/>
            <person name="Nelson K.E."/>
        </authorList>
    </citation>
    <scope>NUCLEOTIDE SEQUENCE [LARGE SCALE GENOMIC DNA]</scope>
    <source>
        <strain evidence="2 3">F0195</strain>
    </source>
</reference>
<dbReference type="STRING" id="1125712.HMPREF1316_1246"/>
<dbReference type="RefSeq" id="WP_021727111.1">
    <property type="nucleotide sequence ID" value="NZ_AWEZ01000067.1"/>
</dbReference>
<dbReference type="PATRIC" id="fig|1125712.3.peg.2242"/>
<dbReference type="eggNOG" id="COG0298">
    <property type="taxonomic scope" value="Bacteria"/>
</dbReference>
<name>U2TJH2_9ACTN</name>
<dbReference type="InterPro" id="IPR001109">
    <property type="entry name" value="Hydrogenase_HupF/HypC"/>
</dbReference>
<dbReference type="GO" id="GO:0051604">
    <property type="term" value="P:protein maturation"/>
    <property type="evidence" value="ECO:0007669"/>
    <property type="project" value="TreeGrafter"/>
</dbReference>
<dbReference type="PRINTS" id="PR00445">
    <property type="entry name" value="HUPFHYPC"/>
</dbReference>
<dbReference type="GO" id="GO:1902670">
    <property type="term" value="F:carbon dioxide binding"/>
    <property type="evidence" value="ECO:0007669"/>
    <property type="project" value="TreeGrafter"/>
</dbReference>
<organism evidence="2 3">
    <name type="scientific">Olsenella profusa F0195</name>
    <dbReference type="NCBI Taxonomy" id="1125712"/>
    <lineage>
        <taxon>Bacteria</taxon>
        <taxon>Bacillati</taxon>
        <taxon>Actinomycetota</taxon>
        <taxon>Coriobacteriia</taxon>
        <taxon>Coriobacteriales</taxon>
        <taxon>Atopobiaceae</taxon>
        <taxon>Olsenella</taxon>
    </lineage>
</organism>
<comment type="similarity">
    <text evidence="1">Belongs to the HupF/HypC family.</text>
</comment>
<protein>
    <submittedName>
        <fullName evidence="2">HupF/HypC family protein</fullName>
    </submittedName>
</protein>
<dbReference type="PANTHER" id="PTHR35177">
    <property type="entry name" value="HYDROGENASE MATURATION FACTOR HYBG"/>
    <property type="match status" value="1"/>
</dbReference>
<dbReference type="Proteomes" id="UP000016638">
    <property type="component" value="Unassembled WGS sequence"/>
</dbReference>
<evidence type="ECO:0000256" key="1">
    <source>
        <dbReference type="ARBA" id="ARBA00006018"/>
    </source>
</evidence>
<dbReference type="GO" id="GO:0005506">
    <property type="term" value="F:iron ion binding"/>
    <property type="evidence" value="ECO:0007669"/>
    <property type="project" value="TreeGrafter"/>
</dbReference>
<keyword evidence="3" id="KW-1185">Reference proteome</keyword>
<gene>
    <name evidence="2" type="ORF">HMPREF1316_1246</name>
</gene>
<sequence length="70" mass="7233">MCVGVAARVIAVSDEGAALVEATGARREVSAQLLDDLEPGEYVMVHAGAAIARISDDDASEADGLVEEYL</sequence>
<proteinExistence type="inferred from homology"/>
<dbReference type="EMBL" id="AWEZ01000067">
    <property type="protein sequence ID" value="ERL06338.1"/>
    <property type="molecule type" value="Genomic_DNA"/>
</dbReference>
<dbReference type="NCBIfam" id="TIGR00074">
    <property type="entry name" value="hypC_hupF"/>
    <property type="match status" value="1"/>
</dbReference>
<evidence type="ECO:0000313" key="2">
    <source>
        <dbReference type="EMBL" id="ERL06338.1"/>
    </source>
</evidence>
<comment type="caution">
    <text evidence="2">The sequence shown here is derived from an EMBL/GenBank/DDBJ whole genome shotgun (WGS) entry which is preliminary data.</text>
</comment>
<dbReference type="AlphaFoldDB" id="U2TJH2"/>
<dbReference type="SUPFAM" id="SSF159127">
    <property type="entry name" value="HupF/HypC-like"/>
    <property type="match status" value="1"/>
</dbReference>
<dbReference type="Pfam" id="PF01455">
    <property type="entry name" value="HupF_HypC"/>
    <property type="match status" value="1"/>
</dbReference>